<dbReference type="GO" id="GO:1902660">
    <property type="term" value="P:negative regulation of glucose mediated signaling pathway"/>
    <property type="evidence" value="ECO:0007669"/>
    <property type="project" value="TreeGrafter"/>
</dbReference>
<protein>
    <submittedName>
        <fullName evidence="2">Cyclic-AMP phosphodiesterase</fullName>
    </submittedName>
</protein>
<keyword evidence="3" id="KW-1185">Reference proteome</keyword>
<dbReference type="AlphaFoldDB" id="A0A1Y2B0N4"/>
<comment type="caution">
    <text evidence="2">The sequence shown here is derived from an EMBL/GenBank/DDBJ whole genome shotgun (WGS) entry which is preliminary data.</text>
</comment>
<organism evidence="2 3">
    <name type="scientific">Rhizoclosmatium globosum</name>
    <dbReference type="NCBI Taxonomy" id="329046"/>
    <lineage>
        <taxon>Eukaryota</taxon>
        <taxon>Fungi</taxon>
        <taxon>Fungi incertae sedis</taxon>
        <taxon>Chytridiomycota</taxon>
        <taxon>Chytridiomycota incertae sedis</taxon>
        <taxon>Chytridiomycetes</taxon>
        <taxon>Chytridiales</taxon>
        <taxon>Chytriomycetaceae</taxon>
        <taxon>Rhizoclosmatium</taxon>
    </lineage>
</organism>
<dbReference type="PANTHER" id="PTHR28283">
    <property type="entry name" value="3',5'-CYCLIC-NUCLEOTIDE PHOSPHODIESTERASE 1"/>
    <property type="match status" value="1"/>
</dbReference>
<dbReference type="OrthoDB" id="258495at2759"/>
<dbReference type="Pfam" id="PF02112">
    <property type="entry name" value="PDEase_II"/>
    <property type="match status" value="1"/>
</dbReference>
<dbReference type="InterPro" id="IPR036866">
    <property type="entry name" value="RibonucZ/Hydroxyglut_hydro"/>
</dbReference>
<name>A0A1Y2B0N4_9FUNG</name>
<dbReference type="PANTHER" id="PTHR28283:SF1">
    <property type="entry name" value="3',5'-CYCLIC-NUCLEOTIDE PHOSPHODIESTERASE 1"/>
    <property type="match status" value="1"/>
</dbReference>
<dbReference type="PRINTS" id="PR00388">
    <property type="entry name" value="PDIESTERASE2"/>
</dbReference>
<comment type="similarity">
    <text evidence="1">Belongs to the cyclic nucleotide phosphodiesterase class-II family.</text>
</comment>
<dbReference type="GO" id="GO:0004115">
    <property type="term" value="F:3',5'-cyclic-AMP phosphodiesterase activity"/>
    <property type="evidence" value="ECO:0007669"/>
    <property type="project" value="UniProtKB-UniRule"/>
</dbReference>
<keyword evidence="1" id="KW-0114">cAMP</keyword>
<sequence length="371" mass="39802">MEVYPATKGNTLQQILTETTFETPLMQLTLTSASFSLIVLGAAGGPFEDRLTGYLVRPWDSRSLLSFDPGSLLGGIRRSLPSLDTLFNFNSDNTDNTDTAPKALPSTTLKTLITGHLISHPHLDHCAGLLISSQADAPGASKPLYGLNSTLTALNTHAFNNILWPNLPKFGYYHYEQMIPGNITTKTGGIPRLDSLIYPVSHADLTSACFLLGENLSTFTAPSGDAILLCGDLGADVNEKSTLNAKMWNSVAPLVSSKRLKALMIECSFPDSTPTSSLFGHLTPKLVIQELRVLAQAVLDLGKSGCSATVENVLQGFTVIIQHVKESIDAVRAEGGRDLAVEKIVQELGEQNNLGVKFIFAHQNIGGIIAV</sequence>
<keyword evidence="1" id="KW-0378">Hydrolase</keyword>
<evidence type="ECO:0000256" key="1">
    <source>
        <dbReference type="PIRNR" id="PIRNR000962"/>
    </source>
</evidence>
<dbReference type="Proteomes" id="UP000193642">
    <property type="component" value="Unassembled WGS sequence"/>
</dbReference>
<reference evidence="2 3" key="1">
    <citation type="submission" date="2016-07" db="EMBL/GenBank/DDBJ databases">
        <title>Pervasive Adenine N6-methylation of Active Genes in Fungi.</title>
        <authorList>
            <consortium name="DOE Joint Genome Institute"/>
            <person name="Mondo S.J."/>
            <person name="Dannebaum R.O."/>
            <person name="Kuo R.C."/>
            <person name="Labutti K."/>
            <person name="Haridas S."/>
            <person name="Kuo A."/>
            <person name="Salamov A."/>
            <person name="Ahrendt S.R."/>
            <person name="Lipzen A."/>
            <person name="Sullivan W."/>
            <person name="Andreopoulos W.B."/>
            <person name="Clum A."/>
            <person name="Lindquist E."/>
            <person name="Daum C."/>
            <person name="Ramamoorthy G.K."/>
            <person name="Gryganskyi A."/>
            <person name="Culley D."/>
            <person name="Magnuson J.K."/>
            <person name="James T.Y."/>
            <person name="O'Malley M.A."/>
            <person name="Stajich J.E."/>
            <person name="Spatafora J.W."/>
            <person name="Visel A."/>
            <person name="Grigoriev I.V."/>
        </authorList>
    </citation>
    <scope>NUCLEOTIDE SEQUENCE [LARGE SCALE GENOMIC DNA]</scope>
    <source>
        <strain evidence="2 3">JEL800</strain>
    </source>
</reference>
<evidence type="ECO:0000313" key="3">
    <source>
        <dbReference type="Proteomes" id="UP000193642"/>
    </source>
</evidence>
<dbReference type="EMBL" id="MCGO01000095">
    <property type="protein sequence ID" value="ORY28373.1"/>
    <property type="molecule type" value="Genomic_DNA"/>
</dbReference>
<dbReference type="STRING" id="329046.A0A1Y2B0N4"/>
<dbReference type="SUPFAM" id="SSF56281">
    <property type="entry name" value="Metallo-hydrolase/oxidoreductase"/>
    <property type="match status" value="1"/>
</dbReference>
<gene>
    <name evidence="2" type="ORF">BCR33DRAFT_725079</name>
</gene>
<accession>A0A1Y2B0N4</accession>
<dbReference type="CDD" id="cd07735">
    <property type="entry name" value="class_II_PDE_MBL-fold"/>
    <property type="match status" value="1"/>
</dbReference>
<proteinExistence type="inferred from homology"/>
<dbReference type="PIRSF" id="PIRSF000962">
    <property type="entry name" value="Cyc_nuc_PDEase"/>
    <property type="match status" value="1"/>
</dbReference>
<evidence type="ECO:0000313" key="2">
    <source>
        <dbReference type="EMBL" id="ORY28373.1"/>
    </source>
</evidence>
<dbReference type="GO" id="GO:0006198">
    <property type="term" value="P:cAMP catabolic process"/>
    <property type="evidence" value="ECO:0007669"/>
    <property type="project" value="UniProtKB-UniRule"/>
</dbReference>
<dbReference type="InterPro" id="IPR000396">
    <property type="entry name" value="Pdiesterase2"/>
</dbReference>
<dbReference type="GO" id="GO:0047555">
    <property type="term" value="F:3',5'-cyclic-GMP phosphodiesterase activity"/>
    <property type="evidence" value="ECO:0007669"/>
    <property type="project" value="TreeGrafter"/>
</dbReference>
<dbReference type="Gene3D" id="3.60.15.10">
    <property type="entry name" value="Ribonuclease Z/Hydroxyacylglutathione hydrolase-like"/>
    <property type="match status" value="1"/>
</dbReference>